<dbReference type="PANTHER" id="PTHR11624">
    <property type="entry name" value="DEHYDROGENASE RELATED"/>
    <property type="match status" value="1"/>
</dbReference>
<organism evidence="7 8">
    <name type="scientific">Scylla paramamosain</name>
    <name type="common">Mud crab</name>
    <dbReference type="NCBI Taxonomy" id="85552"/>
    <lineage>
        <taxon>Eukaryota</taxon>
        <taxon>Metazoa</taxon>
        <taxon>Ecdysozoa</taxon>
        <taxon>Arthropoda</taxon>
        <taxon>Crustacea</taxon>
        <taxon>Multicrustacea</taxon>
        <taxon>Malacostraca</taxon>
        <taxon>Eumalacostraca</taxon>
        <taxon>Eucarida</taxon>
        <taxon>Decapoda</taxon>
        <taxon>Pleocyemata</taxon>
        <taxon>Brachyura</taxon>
        <taxon>Eubrachyura</taxon>
        <taxon>Portunoidea</taxon>
        <taxon>Portunidae</taxon>
        <taxon>Portuninae</taxon>
        <taxon>Scylla</taxon>
    </lineage>
</organism>
<dbReference type="SUPFAM" id="SSF52518">
    <property type="entry name" value="Thiamin diphosphate-binding fold (THDP-binding)"/>
    <property type="match status" value="1"/>
</dbReference>
<sequence length="287" mass="30959">MAVTATRIAKSLTGVLGRSFSTSRVAAANQLTVRDALNSALDEEMEHDENVFLMGEEVAQYDGAYKVSRGLWKKYGDQRVIDTPITEAGFAGIAVGAALVVSPYNSEDAKGLLKAAIRDPDPVVVLENELMYGTAFPVTDEVLSNDFVLPIGKAKIEREGNHITLVAHSRAVQVALEAATALAGEGVECEVINLRTLRPLDEEAIVQSVIKTHNLVTVEQGWPQCGVGSEICARIVESPAFHYLDSPVIRVTGVDVPMPYAKSLEVACVPQQHDVIKAVKKVLKLIK</sequence>
<evidence type="ECO:0000313" key="7">
    <source>
        <dbReference type="EMBL" id="KAK8392015.1"/>
    </source>
</evidence>
<dbReference type="InterPro" id="IPR033248">
    <property type="entry name" value="Transketolase_C"/>
</dbReference>
<dbReference type="Proteomes" id="UP001487740">
    <property type="component" value="Unassembled WGS sequence"/>
</dbReference>
<comment type="function">
    <text evidence="5">The pyruvate dehydrogenase complex catalyzes the overall conversion of pyruvate to acetyl-CoA and CO2.</text>
</comment>
<comment type="caution">
    <text evidence="7">The sequence shown here is derived from an EMBL/GenBank/DDBJ whole genome shotgun (WGS) entry which is preliminary data.</text>
</comment>
<dbReference type="Gene3D" id="3.40.50.920">
    <property type="match status" value="1"/>
</dbReference>
<dbReference type="Pfam" id="PF02780">
    <property type="entry name" value="Transketolase_C"/>
    <property type="match status" value="1"/>
</dbReference>
<dbReference type="Pfam" id="PF02779">
    <property type="entry name" value="Transket_pyr"/>
    <property type="match status" value="1"/>
</dbReference>
<dbReference type="EMBL" id="JARAKH010000023">
    <property type="protein sequence ID" value="KAK8392015.1"/>
    <property type="molecule type" value="Genomic_DNA"/>
</dbReference>
<dbReference type="GO" id="GO:0004739">
    <property type="term" value="F:pyruvate dehydrogenase (acetyl-transferring) activity"/>
    <property type="evidence" value="ECO:0007669"/>
    <property type="project" value="UniProtKB-UniRule"/>
</dbReference>
<dbReference type="SUPFAM" id="SSF52922">
    <property type="entry name" value="TK C-terminal domain-like"/>
    <property type="match status" value="1"/>
</dbReference>
<comment type="catalytic activity">
    <reaction evidence="5">
        <text>N(6)-[(R)-lipoyl]-L-lysyl-[protein] + pyruvate + H(+) = N(6)-[(R)-S(8)-acetyldihydrolipoyl]-L-lysyl-[protein] + CO2</text>
        <dbReference type="Rhea" id="RHEA:19189"/>
        <dbReference type="Rhea" id="RHEA-COMP:10474"/>
        <dbReference type="Rhea" id="RHEA-COMP:10478"/>
        <dbReference type="ChEBI" id="CHEBI:15361"/>
        <dbReference type="ChEBI" id="CHEBI:15378"/>
        <dbReference type="ChEBI" id="CHEBI:16526"/>
        <dbReference type="ChEBI" id="CHEBI:83099"/>
        <dbReference type="ChEBI" id="CHEBI:83111"/>
        <dbReference type="EC" id="1.2.4.1"/>
    </reaction>
</comment>
<dbReference type="InterPro" id="IPR027110">
    <property type="entry name" value="PDHB_mito-type"/>
</dbReference>
<keyword evidence="4 5" id="KW-0670">Pyruvate</keyword>
<evidence type="ECO:0000259" key="6">
    <source>
        <dbReference type="SMART" id="SM00861"/>
    </source>
</evidence>
<gene>
    <name evidence="7" type="ORF">O3P69_017554</name>
</gene>
<accession>A0AAW0TX17</accession>
<keyword evidence="2 5" id="KW-0560">Oxidoreductase</keyword>
<dbReference type="SMART" id="SM00861">
    <property type="entry name" value="Transket_pyr"/>
    <property type="match status" value="1"/>
</dbReference>
<dbReference type="AlphaFoldDB" id="A0AAW0TX17"/>
<dbReference type="GO" id="GO:0006086">
    <property type="term" value="P:pyruvate decarboxylation to acetyl-CoA"/>
    <property type="evidence" value="ECO:0007669"/>
    <property type="project" value="InterPro"/>
</dbReference>
<name>A0AAW0TX17_SCYPA</name>
<evidence type="ECO:0000256" key="2">
    <source>
        <dbReference type="ARBA" id="ARBA00023002"/>
    </source>
</evidence>
<feature type="domain" description="Transketolase-like pyrimidine-binding" evidence="6">
    <location>
        <begin position="31"/>
        <end position="134"/>
    </location>
</feature>
<protein>
    <recommendedName>
        <fullName evidence="5">Pyruvate dehydrogenase E1 component subunit beta</fullName>
        <ecNumber evidence="5">1.2.4.1</ecNumber>
    </recommendedName>
</protein>
<comment type="cofactor">
    <cofactor evidence="1 5">
        <name>thiamine diphosphate</name>
        <dbReference type="ChEBI" id="CHEBI:58937"/>
    </cofactor>
</comment>
<dbReference type="Gene3D" id="3.40.50.970">
    <property type="match status" value="2"/>
</dbReference>
<evidence type="ECO:0000256" key="4">
    <source>
        <dbReference type="ARBA" id="ARBA00023317"/>
    </source>
</evidence>
<evidence type="ECO:0000313" key="8">
    <source>
        <dbReference type="Proteomes" id="UP001487740"/>
    </source>
</evidence>
<reference evidence="7 8" key="1">
    <citation type="submission" date="2023-03" db="EMBL/GenBank/DDBJ databases">
        <title>High-quality genome of Scylla paramamosain provides insights in environmental adaptation.</title>
        <authorList>
            <person name="Zhang L."/>
        </authorList>
    </citation>
    <scope>NUCLEOTIDE SEQUENCE [LARGE SCALE GENOMIC DNA]</scope>
    <source>
        <strain evidence="7">LZ_2023a</strain>
        <tissue evidence="7">Muscle</tissue>
    </source>
</reference>
<proteinExistence type="predicted"/>
<dbReference type="FunFam" id="3.40.50.920:FF:000001">
    <property type="entry name" value="Pyruvate dehydrogenase E1 beta subunit"/>
    <property type="match status" value="1"/>
</dbReference>
<dbReference type="InterPro" id="IPR005475">
    <property type="entry name" value="Transketolase-like_Pyr-bd"/>
</dbReference>
<keyword evidence="3 5" id="KW-0786">Thiamine pyrophosphate</keyword>
<evidence type="ECO:0000256" key="1">
    <source>
        <dbReference type="ARBA" id="ARBA00001964"/>
    </source>
</evidence>
<dbReference type="PANTHER" id="PTHR11624:SF96">
    <property type="entry name" value="PYRUVATE DEHYDROGENASE E1 COMPONENT SUBUNIT BETA, MITOCHONDRIAL"/>
    <property type="match status" value="1"/>
</dbReference>
<keyword evidence="8" id="KW-1185">Reference proteome</keyword>
<evidence type="ECO:0000256" key="3">
    <source>
        <dbReference type="ARBA" id="ARBA00023052"/>
    </source>
</evidence>
<evidence type="ECO:0000256" key="5">
    <source>
        <dbReference type="RuleBase" id="RU364074"/>
    </source>
</evidence>
<dbReference type="InterPro" id="IPR009014">
    <property type="entry name" value="Transketo_C/PFOR_II"/>
</dbReference>
<dbReference type="EC" id="1.2.4.1" evidence="5"/>
<dbReference type="InterPro" id="IPR029061">
    <property type="entry name" value="THDP-binding"/>
</dbReference>